<dbReference type="SUPFAM" id="SSF49384">
    <property type="entry name" value="Carbohydrate-binding domain"/>
    <property type="match status" value="1"/>
</dbReference>
<comment type="caution">
    <text evidence="3">The sequence shown here is derived from an EMBL/GenBank/DDBJ whole genome shotgun (WGS) entry which is preliminary data.</text>
</comment>
<accession>A0A2M7U1B4</accession>
<dbReference type="EMBL" id="PFOB01000011">
    <property type="protein sequence ID" value="PIZ63856.1"/>
    <property type="molecule type" value="Genomic_DNA"/>
</dbReference>
<evidence type="ECO:0000256" key="1">
    <source>
        <dbReference type="SAM" id="Phobius"/>
    </source>
</evidence>
<protein>
    <recommendedName>
        <fullName evidence="2">Cohesin domain-containing protein</fullName>
    </recommendedName>
</protein>
<dbReference type="GO" id="GO:0000272">
    <property type="term" value="P:polysaccharide catabolic process"/>
    <property type="evidence" value="ECO:0007669"/>
    <property type="project" value="InterPro"/>
</dbReference>
<feature type="domain" description="Cohesin" evidence="2">
    <location>
        <begin position="13"/>
        <end position="110"/>
    </location>
</feature>
<keyword evidence="1" id="KW-0812">Transmembrane</keyword>
<keyword evidence="1" id="KW-0472">Membrane</keyword>
<evidence type="ECO:0000313" key="4">
    <source>
        <dbReference type="Proteomes" id="UP000228503"/>
    </source>
</evidence>
<evidence type="ECO:0000313" key="3">
    <source>
        <dbReference type="EMBL" id="PIZ63856.1"/>
    </source>
</evidence>
<gene>
    <name evidence="3" type="ORF">COY16_00730</name>
</gene>
<feature type="transmembrane region" description="Helical" evidence="1">
    <location>
        <begin position="168"/>
        <end position="187"/>
    </location>
</feature>
<dbReference type="InterPro" id="IPR008965">
    <property type="entry name" value="CBM2/CBM3_carb-bd_dom_sf"/>
</dbReference>
<proteinExistence type="predicted"/>
<sequence length="197" mass="21522">MANSASFSFDPISTTAATGDTITVDVLMYSGSDPVISSDVWISYNPEILTPITEGLLDVKGGNFFQVTEAKILSPGKMYLYAINQSPSAVNVANGKLATISFKARNSGSTDLRFDCIPFQKQTSQIIRYDSELSNIINCTTTRAHTNSITITAGNVLGTSTQNSYQTWYIALAVLFVLFTGVLFLRYKRLSRNLKTS</sequence>
<dbReference type="GO" id="GO:0030246">
    <property type="term" value="F:carbohydrate binding"/>
    <property type="evidence" value="ECO:0007669"/>
    <property type="project" value="InterPro"/>
</dbReference>
<dbReference type="Gene3D" id="2.60.40.680">
    <property type="match status" value="1"/>
</dbReference>
<dbReference type="Pfam" id="PF00963">
    <property type="entry name" value="Cohesin"/>
    <property type="match status" value="1"/>
</dbReference>
<keyword evidence="1" id="KW-1133">Transmembrane helix</keyword>
<dbReference type="CDD" id="cd08547">
    <property type="entry name" value="Type_II_cohesin"/>
    <property type="match status" value="1"/>
</dbReference>
<reference evidence="4" key="1">
    <citation type="submission" date="2017-09" db="EMBL/GenBank/DDBJ databases">
        <title>Depth-based differentiation of microbial function through sediment-hosted aquifers and enrichment of novel symbionts in the deep terrestrial subsurface.</title>
        <authorList>
            <person name="Probst A.J."/>
            <person name="Ladd B."/>
            <person name="Jarett J.K."/>
            <person name="Geller-Mcgrath D.E."/>
            <person name="Sieber C.M.K."/>
            <person name="Emerson J.B."/>
            <person name="Anantharaman K."/>
            <person name="Thomas B.C."/>
            <person name="Malmstrom R."/>
            <person name="Stieglmeier M."/>
            <person name="Klingl A."/>
            <person name="Woyke T."/>
            <person name="Ryan C.M."/>
            <person name="Banfield J.F."/>
        </authorList>
    </citation>
    <scope>NUCLEOTIDE SEQUENCE [LARGE SCALE GENOMIC DNA]</scope>
</reference>
<dbReference type="InterPro" id="IPR002102">
    <property type="entry name" value="Cohesin_dom"/>
</dbReference>
<evidence type="ECO:0000259" key="2">
    <source>
        <dbReference type="Pfam" id="PF00963"/>
    </source>
</evidence>
<name>A0A2M7U1B4_9BACT</name>
<dbReference type="AlphaFoldDB" id="A0A2M7U1B4"/>
<organism evidence="3 4">
    <name type="scientific">Candidatus Roizmanbacteria bacterium CG_4_10_14_0_2_um_filter_39_13</name>
    <dbReference type="NCBI Taxonomy" id="1974825"/>
    <lineage>
        <taxon>Bacteria</taxon>
        <taxon>Candidatus Roizmaniibacteriota</taxon>
    </lineage>
</organism>
<dbReference type="Proteomes" id="UP000228503">
    <property type="component" value="Unassembled WGS sequence"/>
</dbReference>